<evidence type="ECO:0000256" key="1">
    <source>
        <dbReference type="SAM" id="Phobius"/>
    </source>
</evidence>
<keyword evidence="3" id="KW-1185">Reference proteome</keyword>
<keyword evidence="1" id="KW-0472">Membrane</keyword>
<dbReference type="Proteomes" id="UP000270094">
    <property type="component" value="Unassembled WGS sequence"/>
</dbReference>
<dbReference type="AlphaFoldDB" id="A0A3P7K5C7"/>
<proteinExistence type="predicted"/>
<name>A0A3P7K5C7_STRVU</name>
<dbReference type="OrthoDB" id="10012272at2759"/>
<keyword evidence="1" id="KW-0812">Transmembrane</keyword>
<evidence type="ECO:0000313" key="2">
    <source>
        <dbReference type="EMBL" id="VDM66475.1"/>
    </source>
</evidence>
<dbReference type="GO" id="GO:0045211">
    <property type="term" value="C:postsynaptic membrane"/>
    <property type="evidence" value="ECO:0007669"/>
    <property type="project" value="TreeGrafter"/>
</dbReference>
<dbReference type="GO" id="GO:0051965">
    <property type="term" value="P:positive regulation of synapse assembly"/>
    <property type="evidence" value="ECO:0007669"/>
    <property type="project" value="TreeGrafter"/>
</dbReference>
<evidence type="ECO:0000313" key="3">
    <source>
        <dbReference type="Proteomes" id="UP000270094"/>
    </source>
</evidence>
<reference evidence="2 3" key="1">
    <citation type="submission" date="2018-11" db="EMBL/GenBank/DDBJ databases">
        <authorList>
            <consortium name="Pathogen Informatics"/>
        </authorList>
    </citation>
    <scope>NUCLEOTIDE SEQUENCE [LARGE SCALE GENOMIC DNA]</scope>
</reference>
<protein>
    <recommendedName>
        <fullName evidence="4">Syndecan/Neurexin domain-containing protein</fullName>
    </recommendedName>
</protein>
<evidence type="ECO:0008006" key="4">
    <source>
        <dbReference type="Google" id="ProtNLM"/>
    </source>
</evidence>
<gene>
    <name evidence="2" type="ORF">SVUK_LOCUS1473</name>
</gene>
<organism evidence="2 3">
    <name type="scientific">Strongylus vulgaris</name>
    <name type="common">Blood worm</name>
    <dbReference type="NCBI Taxonomy" id="40348"/>
    <lineage>
        <taxon>Eukaryota</taxon>
        <taxon>Metazoa</taxon>
        <taxon>Ecdysozoa</taxon>
        <taxon>Nematoda</taxon>
        <taxon>Chromadorea</taxon>
        <taxon>Rhabditida</taxon>
        <taxon>Rhabditina</taxon>
        <taxon>Rhabditomorpha</taxon>
        <taxon>Strongyloidea</taxon>
        <taxon>Strongylidae</taxon>
        <taxon>Strongylus</taxon>
    </lineage>
</organism>
<dbReference type="GO" id="GO:0007155">
    <property type="term" value="P:cell adhesion"/>
    <property type="evidence" value="ECO:0007669"/>
    <property type="project" value="UniProtKB-KW"/>
</dbReference>
<dbReference type="PANTHER" id="PTHR14139:SF2">
    <property type="entry name" value="CALSYNTENIN-1"/>
    <property type="match status" value="1"/>
</dbReference>
<dbReference type="GO" id="GO:0050806">
    <property type="term" value="P:positive regulation of synaptic transmission"/>
    <property type="evidence" value="ECO:0007669"/>
    <property type="project" value="TreeGrafter"/>
</dbReference>
<dbReference type="PANTHER" id="PTHR14139">
    <property type="entry name" value="CALSYNTENIN"/>
    <property type="match status" value="1"/>
</dbReference>
<dbReference type="GO" id="GO:0009986">
    <property type="term" value="C:cell surface"/>
    <property type="evidence" value="ECO:0007669"/>
    <property type="project" value="TreeGrafter"/>
</dbReference>
<sequence>MSIEPSSSDTPLPSISSTESLDSLDMLERHFEPAFDQLGSNRLQNILEMDLPRPKALLSHHGYEVGQGAIAGGAVAVVVVVCVGFLLVLLVIGVLKMRDTPLPRRRKNKRQVSFLVFFLESHYRKRLLLQDDGMAWDDSGMNITVNPLDDVEKNVVEEEFTEDEESTDGEGR</sequence>
<keyword evidence="1" id="KW-1133">Transmembrane helix</keyword>
<feature type="transmembrane region" description="Helical" evidence="1">
    <location>
        <begin position="69"/>
        <end position="95"/>
    </location>
</feature>
<dbReference type="EMBL" id="UYYB01002896">
    <property type="protein sequence ID" value="VDM66475.1"/>
    <property type="molecule type" value="Genomic_DNA"/>
</dbReference>
<accession>A0A3P7K5C7</accession>